<protein>
    <submittedName>
        <fullName evidence="2">Thioredoxin-like protein YusE</fullName>
    </submittedName>
</protein>
<evidence type="ECO:0000313" key="2">
    <source>
        <dbReference type="EMBL" id="GEN29827.1"/>
    </source>
</evidence>
<dbReference type="SUPFAM" id="SSF52833">
    <property type="entry name" value="Thioredoxin-like"/>
    <property type="match status" value="1"/>
</dbReference>
<dbReference type="InterPro" id="IPR013766">
    <property type="entry name" value="Thioredoxin_domain"/>
</dbReference>
<feature type="domain" description="Thioredoxin" evidence="1">
    <location>
        <begin position="10"/>
        <end position="82"/>
    </location>
</feature>
<accession>A0A511UT99</accession>
<dbReference type="OrthoDB" id="5784238at2"/>
<gene>
    <name evidence="2" type="primary">yusE</name>
    <name evidence="2" type="ORF">CQU01_00650</name>
</gene>
<reference evidence="2 3" key="1">
    <citation type="submission" date="2019-07" db="EMBL/GenBank/DDBJ databases">
        <title>Whole genome shotgun sequence of Cerasibacillus quisquiliarum NBRC 102429.</title>
        <authorList>
            <person name="Hosoyama A."/>
            <person name="Uohara A."/>
            <person name="Ohji S."/>
            <person name="Ichikawa N."/>
        </authorList>
    </citation>
    <scope>NUCLEOTIDE SEQUENCE [LARGE SCALE GENOMIC DNA]</scope>
    <source>
        <strain evidence="2 3">NBRC 102429</strain>
    </source>
</reference>
<sequence>MIKITENQLEAEEILLYIHSPFCGTCHVARQMLEQIEGIHKQDIFYEMNASLYPQFMQDNEVESVPCLFIKKNNEVKEKVYAFHSIGNIYQYLYQYKPELFQQD</sequence>
<dbReference type="InterPro" id="IPR036249">
    <property type="entry name" value="Thioredoxin-like_sf"/>
</dbReference>
<name>A0A511UT99_9BACI</name>
<dbReference type="Proteomes" id="UP000321491">
    <property type="component" value="Unassembled WGS sequence"/>
</dbReference>
<evidence type="ECO:0000313" key="3">
    <source>
        <dbReference type="Proteomes" id="UP000321491"/>
    </source>
</evidence>
<comment type="caution">
    <text evidence="2">The sequence shown here is derived from an EMBL/GenBank/DDBJ whole genome shotgun (WGS) entry which is preliminary data.</text>
</comment>
<dbReference type="RefSeq" id="WP_146934207.1">
    <property type="nucleotide sequence ID" value="NZ_BJXW01000001.1"/>
</dbReference>
<dbReference type="Gene3D" id="3.40.30.10">
    <property type="entry name" value="Glutaredoxin"/>
    <property type="match status" value="1"/>
</dbReference>
<organism evidence="2 3">
    <name type="scientific">Cerasibacillus quisquiliarum</name>
    <dbReference type="NCBI Taxonomy" id="227865"/>
    <lineage>
        <taxon>Bacteria</taxon>
        <taxon>Bacillati</taxon>
        <taxon>Bacillota</taxon>
        <taxon>Bacilli</taxon>
        <taxon>Bacillales</taxon>
        <taxon>Bacillaceae</taxon>
        <taxon>Cerasibacillus</taxon>
    </lineage>
</organism>
<keyword evidence="3" id="KW-1185">Reference proteome</keyword>
<dbReference type="AlphaFoldDB" id="A0A511UT99"/>
<dbReference type="CDD" id="cd02947">
    <property type="entry name" value="TRX_family"/>
    <property type="match status" value="1"/>
</dbReference>
<evidence type="ECO:0000259" key="1">
    <source>
        <dbReference type="Pfam" id="PF00085"/>
    </source>
</evidence>
<proteinExistence type="predicted"/>
<dbReference type="EMBL" id="BJXW01000001">
    <property type="protein sequence ID" value="GEN29827.1"/>
    <property type="molecule type" value="Genomic_DNA"/>
</dbReference>
<dbReference type="Pfam" id="PF00085">
    <property type="entry name" value="Thioredoxin"/>
    <property type="match status" value="1"/>
</dbReference>